<dbReference type="InterPro" id="IPR006865">
    <property type="entry name" value="DUF629"/>
</dbReference>
<gene>
    <name evidence="4" type="ORF">COLO4_32730</name>
</gene>
<keyword evidence="5" id="KW-1185">Reference proteome</keyword>
<evidence type="ECO:0000259" key="3">
    <source>
        <dbReference type="Pfam" id="PF04780"/>
    </source>
</evidence>
<accession>A0A1R3GYC9</accession>
<dbReference type="STRING" id="93759.A0A1R3GYC9"/>
<dbReference type="PANTHER" id="PTHR22975:SF9">
    <property type="entry name" value="ECHINUS SPLICE FORM 3"/>
    <property type="match status" value="1"/>
</dbReference>
<keyword evidence="2" id="KW-0378">Hydrolase</keyword>
<proteinExistence type="predicted"/>
<dbReference type="PANTHER" id="PTHR22975">
    <property type="entry name" value="UBIQUITIN SPECIFIC PROTEINASE"/>
    <property type="match status" value="1"/>
</dbReference>
<reference evidence="5" key="1">
    <citation type="submission" date="2013-09" db="EMBL/GenBank/DDBJ databases">
        <title>Corchorus olitorius genome sequencing.</title>
        <authorList>
            <person name="Alam M."/>
            <person name="Haque M.S."/>
            <person name="Islam M.S."/>
            <person name="Emdad E.M."/>
            <person name="Islam M.M."/>
            <person name="Ahmed B."/>
            <person name="Halim A."/>
            <person name="Hossen Q.M.M."/>
            <person name="Hossain M.Z."/>
            <person name="Ahmed R."/>
            <person name="Khan M.M."/>
            <person name="Islam R."/>
            <person name="Rashid M.M."/>
            <person name="Khan S.A."/>
            <person name="Rahman M.S."/>
            <person name="Alam M."/>
            <person name="Yahiya A.S."/>
            <person name="Khan M.S."/>
            <person name="Azam M.S."/>
            <person name="Haque T."/>
            <person name="Lashkar M.Z.H."/>
            <person name="Akhand A.I."/>
            <person name="Morshed G."/>
            <person name="Roy S."/>
            <person name="Uddin K.S."/>
            <person name="Rabeya T."/>
            <person name="Hossain A.S."/>
            <person name="Chowdhury A."/>
            <person name="Snigdha A.R."/>
            <person name="Mortoza M.S."/>
            <person name="Matin S.A."/>
            <person name="Hoque S.M.E."/>
            <person name="Islam M.K."/>
            <person name="Roy D.K."/>
            <person name="Haider R."/>
            <person name="Moosa M.M."/>
            <person name="Elias S.M."/>
            <person name="Hasan A.M."/>
            <person name="Jahan S."/>
            <person name="Shafiuddin M."/>
            <person name="Mahmood N."/>
            <person name="Shommy N.S."/>
        </authorList>
    </citation>
    <scope>NUCLEOTIDE SEQUENCE [LARGE SCALE GENOMIC DNA]</scope>
    <source>
        <strain evidence="5">cv. O-4</strain>
    </source>
</reference>
<evidence type="ECO:0000256" key="2">
    <source>
        <dbReference type="ARBA" id="ARBA00022801"/>
    </source>
</evidence>
<sequence>MEYLRLEEGKKRDTATEFDHRSYESVLRKRREELLESENDVMFLSSRFESDAISNVLKEAEALNVNQFSYEDTYAGVTSQLCDLESSEDEDWRTKDYLHQVDTYVEVAIQRQKEQLSIELSKIDARMMRNVNGMQQLELKLESVSAHDYRLIMLPLMNSYLKEDSSHPPLLPARHPFLGFILQNLGPTQKDKKNC</sequence>
<dbReference type="AlphaFoldDB" id="A0A1R3GYC9"/>
<dbReference type="GO" id="GO:0016787">
    <property type="term" value="F:hydrolase activity"/>
    <property type="evidence" value="ECO:0007669"/>
    <property type="project" value="UniProtKB-KW"/>
</dbReference>
<name>A0A1R3GYC9_9ROSI</name>
<dbReference type="InterPro" id="IPR052398">
    <property type="entry name" value="Ubiquitin_hydrolase_53/54"/>
</dbReference>
<comment type="caution">
    <text evidence="4">The sequence shown here is derived from an EMBL/GenBank/DDBJ whole genome shotgun (WGS) entry which is preliminary data.</text>
</comment>
<feature type="domain" description="DUF629" evidence="3">
    <location>
        <begin position="2"/>
        <end position="107"/>
    </location>
</feature>
<organism evidence="4 5">
    <name type="scientific">Corchorus olitorius</name>
    <dbReference type="NCBI Taxonomy" id="93759"/>
    <lineage>
        <taxon>Eukaryota</taxon>
        <taxon>Viridiplantae</taxon>
        <taxon>Streptophyta</taxon>
        <taxon>Embryophyta</taxon>
        <taxon>Tracheophyta</taxon>
        <taxon>Spermatophyta</taxon>
        <taxon>Magnoliopsida</taxon>
        <taxon>eudicotyledons</taxon>
        <taxon>Gunneridae</taxon>
        <taxon>Pentapetalae</taxon>
        <taxon>rosids</taxon>
        <taxon>malvids</taxon>
        <taxon>Malvales</taxon>
        <taxon>Malvaceae</taxon>
        <taxon>Grewioideae</taxon>
        <taxon>Apeibeae</taxon>
        <taxon>Corchorus</taxon>
    </lineage>
</organism>
<evidence type="ECO:0000256" key="1">
    <source>
        <dbReference type="ARBA" id="ARBA00022786"/>
    </source>
</evidence>
<evidence type="ECO:0000313" key="4">
    <source>
        <dbReference type="EMBL" id="OMO63099.1"/>
    </source>
</evidence>
<dbReference type="Pfam" id="PF04780">
    <property type="entry name" value="DUF629"/>
    <property type="match status" value="1"/>
</dbReference>
<evidence type="ECO:0000313" key="5">
    <source>
        <dbReference type="Proteomes" id="UP000187203"/>
    </source>
</evidence>
<protein>
    <recommendedName>
        <fullName evidence="3">DUF629 domain-containing protein</fullName>
    </recommendedName>
</protein>
<keyword evidence="1" id="KW-0833">Ubl conjugation pathway</keyword>
<dbReference type="OrthoDB" id="1747547at2759"/>
<dbReference type="Proteomes" id="UP000187203">
    <property type="component" value="Unassembled WGS sequence"/>
</dbReference>
<dbReference type="EMBL" id="AWUE01021185">
    <property type="protein sequence ID" value="OMO63099.1"/>
    <property type="molecule type" value="Genomic_DNA"/>
</dbReference>